<evidence type="ECO:0000313" key="3">
    <source>
        <dbReference type="Proteomes" id="UP000054342"/>
    </source>
</evidence>
<dbReference type="GeneID" id="25326274"/>
<dbReference type="InterPro" id="IPR042184">
    <property type="entry name" value="YqeY/Aim41_N"/>
</dbReference>
<keyword evidence="3" id="KW-1185">Reference proteome</keyword>
<dbReference type="Proteomes" id="UP000054342">
    <property type="component" value="Unassembled WGS sequence"/>
</dbReference>
<dbReference type="AlphaFoldDB" id="A0A0D2F6P1"/>
<dbReference type="Gene3D" id="1.10.1510.10">
    <property type="entry name" value="Uncharacterised protein YqeY/AIM41 PF09424, N-terminal domain"/>
    <property type="match status" value="1"/>
</dbReference>
<dbReference type="InterPro" id="IPR003789">
    <property type="entry name" value="Asn/Gln_tRNA_amidoTrase-B-like"/>
</dbReference>
<evidence type="ECO:0000313" key="2">
    <source>
        <dbReference type="EMBL" id="KIW55634.1"/>
    </source>
</evidence>
<sequence length="208" mass="22924">MSIPRTFRLFASQTERPLCSRCLYQSSLAQQGVRWNSSSAAPTAPLFARLKQDLKAAMRAKDQARLTVIRGTISEINQAASSSSPVQTDMQILALLRKRRSSSTSARQEAQDANRPELLEKLDKEIEVVDELMGSVEMMDVSEMRSIVRSAVESMRGHGEQTATGELKPGPVMKELLKPGGPLDGKPLDKKVLAELVREECFSNHGKA</sequence>
<evidence type="ECO:0000256" key="1">
    <source>
        <dbReference type="RuleBase" id="RU365099"/>
    </source>
</evidence>
<protein>
    <recommendedName>
        <fullName evidence="1">Altered inheritance of mitochondria protein 41</fullName>
    </recommendedName>
</protein>
<accession>A0A0D2F6P1</accession>
<dbReference type="OrthoDB" id="538640at2759"/>
<reference evidence="2 3" key="1">
    <citation type="submission" date="2015-01" db="EMBL/GenBank/DDBJ databases">
        <title>The Genome Sequence of Exophiala xenobiotica CBS118157.</title>
        <authorList>
            <consortium name="The Broad Institute Genomics Platform"/>
            <person name="Cuomo C."/>
            <person name="de Hoog S."/>
            <person name="Gorbushina A."/>
            <person name="Stielow B."/>
            <person name="Teixiera M."/>
            <person name="Abouelleil A."/>
            <person name="Chapman S.B."/>
            <person name="Priest M."/>
            <person name="Young S.K."/>
            <person name="Wortman J."/>
            <person name="Nusbaum C."/>
            <person name="Birren B."/>
        </authorList>
    </citation>
    <scope>NUCLEOTIDE SEQUENCE [LARGE SCALE GENOMIC DNA]</scope>
    <source>
        <strain evidence="2 3">CBS 118157</strain>
    </source>
</reference>
<dbReference type="PANTHER" id="PTHR28055:SF1">
    <property type="entry name" value="ALTERED INHERITANCE OF MITOCHONDRIA PROTEIN 41, MITOCHONDRIAL"/>
    <property type="match status" value="1"/>
</dbReference>
<name>A0A0D2F6P1_9EURO</name>
<dbReference type="Pfam" id="PF09424">
    <property type="entry name" value="YqeY"/>
    <property type="match status" value="1"/>
</dbReference>
<dbReference type="PANTHER" id="PTHR28055">
    <property type="entry name" value="ALTERED INHERITANCE OF MITOCHONDRIA PROTEIN 41, MITOCHONDRIAL"/>
    <property type="match status" value="1"/>
</dbReference>
<keyword evidence="1" id="KW-0496">Mitochondrion</keyword>
<organism evidence="2 3">
    <name type="scientific">Exophiala xenobiotica</name>
    <dbReference type="NCBI Taxonomy" id="348802"/>
    <lineage>
        <taxon>Eukaryota</taxon>
        <taxon>Fungi</taxon>
        <taxon>Dikarya</taxon>
        <taxon>Ascomycota</taxon>
        <taxon>Pezizomycotina</taxon>
        <taxon>Eurotiomycetes</taxon>
        <taxon>Chaetothyriomycetidae</taxon>
        <taxon>Chaetothyriales</taxon>
        <taxon>Herpotrichiellaceae</taxon>
        <taxon>Exophiala</taxon>
    </lineage>
</organism>
<dbReference type="GO" id="GO:0005739">
    <property type="term" value="C:mitochondrion"/>
    <property type="evidence" value="ECO:0007669"/>
    <property type="project" value="UniProtKB-SubCell"/>
</dbReference>
<comment type="similarity">
    <text evidence="1">Belongs to the AIM41 family.</text>
</comment>
<dbReference type="RefSeq" id="XP_013316218.1">
    <property type="nucleotide sequence ID" value="XM_013460764.1"/>
</dbReference>
<proteinExistence type="inferred from homology"/>
<comment type="subcellular location">
    <subcellularLocation>
        <location evidence="1">Mitochondrion</location>
    </subcellularLocation>
</comment>
<gene>
    <name evidence="1" type="primary">AIM41</name>
    <name evidence="2" type="ORF">PV05_04366</name>
</gene>
<dbReference type="SUPFAM" id="SSF89095">
    <property type="entry name" value="GatB/YqeY motif"/>
    <property type="match status" value="1"/>
</dbReference>
<dbReference type="STRING" id="348802.A0A0D2F6P1"/>
<dbReference type="HOGENOM" id="CLU_079430_0_1_1"/>
<dbReference type="InterPro" id="IPR019004">
    <property type="entry name" value="YqeY/Aim41"/>
</dbReference>
<dbReference type="EMBL" id="KN847319">
    <property type="protein sequence ID" value="KIW55634.1"/>
    <property type="molecule type" value="Genomic_DNA"/>
</dbReference>
<dbReference type="GO" id="GO:0016884">
    <property type="term" value="F:carbon-nitrogen ligase activity, with glutamine as amido-N-donor"/>
    <property type="evidence" value="ECO:0007669"/>
    <property type="project" value="UniProtKB-UniRule"/>
</dbReference>